<dbReference type="PROSITE" id="PS50113">
    <property type="entry name" value="PAC"/>
    <property type="match status" value="2"/>
</dbReference>
<evidence type="ECO:0000259" key="11">
    <source>
        <dbReference type="PROSITE" id="PS50113"/>
    </source>
</evidence>
<evidence type="ECO:0000313" key="12">
    <source>
        <dbReference type="EMBL" id="ANE49236.1"/>
    </source>
</evidence>
<comment type="catalytic activity">
    <reaction evidence="1">
        <text>ATP + protein L-histidine = ADP + protein N-phospho-L-histidine.</text>
        <dbReference type="EC" id="2.7.13.3"/>
    </reaction>
</comment>
<evidence type="ECO:0000256" key="5">
    <source>
        <dbReference type="ARBA" id="ARBA00022741"/>
    </source>
</evidence>
<dbReference type="Gene3D" id="3.30.565.10">
    <property type="entry name" value="Histidine kinase-like ATPase, C-terminal domain"/>
    <property type="match status" value="1"/>
</dbReference>
<dbReference type="PANTHER" id="PTHR24421">
    <property type="entry name" value="NITRATE/NITRITE SENSOR PROTEIN NARX-RELATED"/>
    <property type="match status" value="1"/>
</dbReference>
<reference evidence="13" key="1">
    <citation type="submission" date="2015-01" db="EMBL/GenBank/DDBJ databases">
        <title>Flavisolibacter sp./LCS9/ whole genome sequencing.</title>
        <authorList>
            <person name="Kim M.K."/>
            <person name="Srinivasan S."/>
            <person name="Lee J.-J."/>
        </authorList>
    </citation>
    <scope>NUCLEOTIDE SEQUENCE [LARGE SCALE GENOMIC DNA]</scope>
    <source>
        <strain evidence="13">LCS9</strain>
    </source>
</reference>
<evidence type="ECO:0000256" key="4">
    <source>
        <dbReference type="ARBA" id="ARBA00022679"/>
    </source>
</evidence>
<dbReference type="Proteomes" id="UP000077177">
    <property type="component" value="Chromosome"/>
</dbReference>
<reference evidence="12 13" key="2">
    <citation type="journal article" date="2016" name="Int. J. Syst. Evol. Microbiol.">
        <title>Flavisolibacter tropicus sp. nov., isolated from tropical soil.</title>
        <authorList>
            <person name="Lee J.J."/>
            <person name="Kang M.S."/>
            <person name="Kim G.S."/>
            <person name="Lee C.S."/>
            <person name="Lim S."/>
            <person name="Lee J."/>
            <person name="Roh S.H."/>
            <person name="Kang H."/>
            <person name="Ha J.M."/>
            <person name="Bae S."/>
            <person name="Jung H.Y."/>
            <person name="Kim M.K."/>
        </authorList>
    </citation>
    <scope>NUCLEOTIDE SEQUENCE [LARGE SCALE GENOMIC DNA]</scope>
    <source>
        <strain evidence="12 13">LCS9</strain>
    </source>
</reference>
<evidence type="ECO:0000256" key="1">
    <source>
        <dbReference type="ARBA" id="ARBA00000085"/>
    </source>
</evidence>
<dbReference type="GO" id="GO:0000155">
    <property type="term" value="F:phosphorelay sensor kinase activity"/>
    <property type="evidence" value="ECO:0007669"/>
    <property type="project" value="InterPro"/>
</dbReference>
<dbReference type="InterPro" id="IPR003594">
    <property type="entry name" value="HATPase_dom"/>
</dbReference>
<evidence type="ECO:0000259" key="9">
    <source>
        <dbReference type="PROSITE" id="PS50109"/>
    </source>
</evidence>
<evidence type="ECO:0000259" key="10">
    <source>
        <dbReference type="PROSITE" id="PS50112"/>
    </source>
</evidence>
<gene>
    <name evidence="12" type="ORF">SY85_00670</name>
</gene>
<accession>A0A172TQI1</accession>
<dbReference type="NCBIfam" id="TIGR00229">
    <property type="entry name" value="sensory_box"/>
    <property type="match status" value="2"/>
</dbReference>
<keyword evidence="4" id="KW-0808">Transferase</keyword>
<name>A0A172TQI1_9BACT</name>
<dbReference type="InterPro" id="IPR000014">
    <property type="entry name" value="PAS"/>
</dbReference>
<dbReference type="RefSeq" id="WP_066401309.1">
    <property type="nucleotide sequence ID" value="NZ_CP011390.1"/>
</dbReference>
<dbReference type="InterPro" id="IPR011712">
    <property type="entry name" value="Sig_transdc_His_kin_sub3_dim/P"/>
</dbReference>
<dbReference type="OrthoDB" id="9124519at2"/>
<proteinExistence type="predicted"/>
<dbReference type="GO" id="GO:0016020">
    <property type="term" value="C:membrane"/>
    <property type="evidence" value="ECO:0007669"/>
    <property type="project" value="InterPro"/>
</dbReference>
<dbReference type="InterPro" id="IPR001610">
    <property type="entry name" value="PAC"/>
</dbReference>
<evidence type="ECO:0000256" key="6">
    <source>
        <dbReference type="ARBA" id="ARBA00022777"/>
    </source>
</evidence>
<dbReference type="Gene3D" id="3.30.450.20">
    <property type="entry name" value="PAS domain"/>
    <property type="match status" value="3"/>
</dbReference>
<dbReference type="InterPro" id="IPR035965">
    <property type="entry name" value="PAS-like_dom_sf"/>
</dbReference>
<dbReference type="InterPro" id="IPR036890">
    <property type="entry name" value="HATPase_C_sf"/>
</dbReference>
<evidence type="ECO:0000256" key="2">
    <source>
        <dbReference type="ARBA" id="ARBA00012438"/>
    </source>
</evidence>
<dbReference type="AlphaFoldDB" id="A0A172TQI1"/>
<dbReference type="SMART" id="SM00086">
    <property type="entry name" value="PAC"/>
    <property type="match status" value="2"/>
</dbReference>
<dbReference type="Pfam" id="PF13426">
    <property type="entry name" value="PAS_9"/>
    <property type="match status" value="1"/>
</dbReference>
<keyword evidence="8" id="KW-0902">Two-component regulatory system</keyword>
<dbReference type="KEGG" id="fla:SY85_00670"/>
<feature type="domain" description="PAC" evidence="11">
    <location>
        <begin position="82"/>
        <end position="135"/>
    </location>
</feature>
<keyword evidence="7" id="KW-0067">ATP-binding</keyword>
<dbReference type="CDD" id="cd00130">
    <property type="entry name" value="PAS"/>
    <property type="match status" value="2"/>
</dbReference>
<keyword evidence="6" id="KW-0418">Kinase</keyword>
<keyword evidence="5" id="KW-0547">Nucleotide-binding</keyword>
<organism evidence="12 13">
    <name type="scientific">Flavisolibacter tropicus</name>
    <dbReference type="NCBI Taxonomy" id="1492898"/>
    <lineage>
        <taxon>Bacteria</taxon>
        <taxon>Pseudomonadati</taxon>
        <taxon>Bacteroidota</taxon>
        <taxon>Chitinophagia</taxon>
        <taxon>Chitinophagales</taxon>
        <taxon>Chitinophagaceae</taxon>
        <taxon>Flavisolibacter</taxon>
    </lineage>
</organism>
<dbReference type="PANTHER" id="PTHR24421:SF10">
    <property type="entry name" value="NITRATE_NITRITE SENSOR PROTEIN NARQ"/>
    <property type="match status" value="1"/>
</dbReference>
<dbReference type="SUPFAM" id="SSF55874">
    <property type="entry name" value="ATPase domain of HSP90 chaperone/DNA topoisomerase II/histidine kinase"/>
    <property type="match status" value="1"/>
</dbReference>
<feature type="domain" description="Histidine kinase" evidence="9">
    <location>
        <begin position="409"/>
        <end position="598"/>
    </location>
</feature>
<evidence type="ECO:0000313" key="13">
    <source>
        <dbReference type="Proteomes" id="UP000077177"/>
    </source>
</evidence>
<dbReference type="STRING" id="1492898.SY85_00670"/>
<keyword evidence="13" id="KW-1185">Reference proteome</keyword>
<dbReference type="EC" id="2.7.13.3" evidence="2"/>
<dbReference type="GO" id="GO:0046983">
    <property type="term" value="F:protein dimerization activity"/>
    <property type="evidence" value="ECO:0007669"/>
    <property type="project" value="InterPro"/>
</dbReference>
<evidence type="ECO:0000256" key="3">
    <source>
        <dbReference type="ARBA" id="ARBA00022553"/>
    </source>
</evidence>
<dbReference type="SMART" id="SM00091">
    <property type="entry name" value="PAS"/>
    <property type="match status" value="2"/>
</dbReference>
<dbReference type="PROSITE" id="PS50112">
    <property type="entry name" value="PAS"/>
    <property type="match status" value="1"/>
</dbReference>
<dbReference type="Pfam" id="PF08447">
    <property type="entry name" value="PAS_3"/>
    <property type="match status" value="1"/>
</dbReference>
<dbReference type="EMBL" id="CP011390">
    <property type="protein sequence ID" value="ANE49236.1"/>
    <property type="molecule type" value="Genomic_DNA"/>
</dbReference>
<dbReference type="GO" id="GO:0005524">
    <property type="term" value="F:ATP binding"/>
    <property type="evidence" value="ECO:0007669"/>
    <property type="project" value="UniProtKB-KW"/>
</dbReference>
<sequence length="598" mass="67588">MTTKVKYGKKLISYRSLLNAMSEPAFCTDTSFIIQSWNEASEKIFGLTEDQVMDHYLFSLIDFAIVGGALAQVLESIHVTGHWVGITVVVYPNGKELSIQVSIDPIYDVNGHLIGYVSVSKDITETVEAKGSLTALQKMFTAFMDHSPTLTWIIDDEGYCHFFNDLYLKTFHLDHSVIGKHASQLFPKEIVDPYLENNAIVFQTDQPLEFIETAVGPDGKKIILKVLKFPLDLPGMKKYLGGVAINITKEVEKQEQLSLINERFRLVNKATSDHIWDWDIVADRIVTDGFEEAENERKNWHSLEESLGEVNVKDRERIKESLHKAIADKGRQYWEEEYSALDGKGSYKTVIDKGYIIRNASGKAMRMIGAQHDITELKVLQHRLLEQEKNRQREIVKAVIDAQEKERHEIAHELHDNVNQLLTTCKLQLEAAEHYANDETYLSRISSYVQSIINEIRSISHQLNPANIGTIGLIPTIDDIVSKINAAGKLAIAFDYKKIKANERFDKDIELIIFRIIQEQIQNIIKHAAAKQASIALEKNQSKLYLSIEDDGKGFDLSVTKKGLGLTNIINRAEYFGGEVEINTSLGKGCKVLVTLPL</sequence>
<dbReference type="PROSITE" id="PS50109">
    <property type="entry name" value="HIS_KIN"/>
    <property type="match status" value="1"/>
</dbReference>
<keyword evidence="3" id="KW-0597">Phosphoprotein</keyword>
<evidence type="ECO:0000256" key="8">
    <source>
        <dbReference type="ARBA" id="ARBA00023012"/>
    </source>
</evidence>
<dbReference type="Pfam" id="PF07730">
    <property type="entry name" value="HisKA_3"/>
    <property type="match status" value="1"/>
</dbReference>
<evidence type="ECO:0000256" key="7">
    <source>
        <dbReference type="ARBA" id="ARBA00022840"/>
    </source>
</evidence>
<feature type="domain" description="PAC" evidence="11">
    <location>
        <begin position="334"/>
        <end position="386"/>
    </location>
</feature>
<dbReference type="InterPro" id="IPR013655">
    <property type="entry name" value="PAS_fold_3"/>
</dbReference>
<protein>
    <recommendedName>
        <fullName evidence="2">histidine kinase</fullName>
        <ecNumber evidence="2">2.7.13.3</ecNumber>
    </recommendedName>
</protein>
<dbReference type="SUPFAM" id="SSF55785">
    <property type="entry name" value="PYP-like sensor domain (PAS domain)"/>
    <property type="match status" value="3"/>
</dbReference>
<dbReference type="Pfam" id="PF02518">
    <property type="entry name" value="HATPase_c"/>
    <property type="match status" value="1"/>
</dbReference>
<dbReference type="CDD" id="cd16917">
    <property type="entry name" value="HATPase_UhpB-NarQ-NarX-like"/>
    <property type="match status" value="1"/>
</dbReference>
<dbReference type="InterPro" id="IPR000700">
    <property type="entry name" value="PAS-assoc_C"/>
</dbReference>
<dbReference type="Gene3D" id="1.20.5.1930">
    <property type="match status" value="1"/>
</dbReference>
<dbReference type="InterPro" id="IPR005467">
    <property type="entry name" value="His_kinase_dom"/>
</dbReference>
<dbReference type="InterPro" id="IPR050482">
    <property type="entry name" value="Sensor_HK_TwoCompSys"/>
</dbReference>
<feature type="domain" description="PAS" evidence="10">
    <location>
        <begin position="10"/>
        <end position="63"/>
    </location>
</feature>